<dbReference type="Proteomes" id="UP000279029">
    <property type="component" value="Chromosome"/>
</dbReference>
<dbReference type="EMBL" id="LR130778">
    <property type="protein sequence ID" value="VDN46731.1"/>
    <property type="molecule type" value="Genomic_DNA"/>
</dbReference>
<dbReference type="GO" id="GO:0016740">
    <property type="term" value="F:transferase activity"/>
    <property type="evidence" value="ECO:0007669"/>
    <property type="project" value="UniProtKB-KW"/>
</dbReference>
<accession>A0A3P7PU17</accession>
<organism evidence="1 2">
    <name type="scientific">Petrocella atlantisensis</name>
    <dbReference type="NCBI Taxonomy" id="2173034"/>
    <lineage>
        <taxon>Bacteria</taxon>
        <taxon>Bacillati</taxon>
        <taxon>Bacillota</taxon>
        <taxon>Clostridia</taxon>
        <taxon>Lachnospirales</taxon>
        <taxon>Vallitaleaceae</taxon>
        <taxon>Petrocella</taxon>
    </lineage>
</organism>
<dbReference type="AlphaFoldDB" id="A0A3P7PU17"/>
<keyword evidence="1" id="KW-0808">Transferase</keyword>
<keyword evidence="2" id="KW-1185">Reference proteome</keyword>
<protein>
    <submittedName>
        <fullName evidence="1">N-acetyltransferase</fullName>
    </submittedName>
</protein>
<dbReference type="KEGG" id="cbar:PATL70BA_0856"/>
<dbReference type="InterPro" id="IPR039968">
    <property type="entry name" value="BcerS-like"/>
</dbReference>
<evidence type="ECO:0000313" key="1">
    <source>
        <dbReference type="EMBL" id="VDN46731.1"/>
    </source>
</evidence>
<dbReference type="PANTHER" id="PTHR41368">
    <property type="entry name" value="PROTEIN YGHO"/>
    <property type="match status" value="1"/>
</dbReference>
<sequence length="360" mass="41692">MKIRIIKDHEKKSIYKQMIKKIYSKDQTFKNNKEGLFALVCNSKGVFYKKSKQVMITVSVEKDLHCQGVLICHEQQPKVLYLAFFEAIMEAKESVEHLLSYAEAYGKTLGCDKLVIGIDGHCNNGLGFLTIGSGHPSFGEAYNPNYYADFFKTFEGHTFVSYKDEVQSIAPRVLHLRNKLHLRMAPYTLEAADFSRKGLRASLKRYTDLNNNIFTDHSYYFRRDYDEDVELFKSMMPLLDHQNLLFVKKDGKDIGFILWYPDFNELVKSSRGAGIRTFLQYRMLKRKPKTIKIVEIGVEAKYRGTPAIFILFNGVMEAAEKASQHLISSWIHGDNSASRQITSRFAQKPYREYVTYEKKI</sequence>
<proteinExistence type="predicted"/>
<dbReference type="InterPro" id="IPR016181">
    <property type="entry name" value="Acyl_CoA_acyltransferase"/>
</dbReference>
<evidence type="ECO:0000313" key="2">
    <source>
        <dbReference type="Proteomes" id="UP000279029"/>
    </source>
</evidence>
<gene>
    <name evidence="1" type="ORF">PATL70BA_0856</name>
</gene>
<dbReference type="OrthoDB" id="1757697at2"/>
<name>A0A3P7PU17_9FIRM</name>
<dbReference type="PANTHER" id="PTHR41368:SF1">
    <property type="entry name" value="PROTEIN YGHO"/>
    <property type="match status" value="1"/>
</dbReference>
<reference evidence="1 2" key="1">
    <citation type="submission" date="2018-09" db="EMBL/GenBank/DDBJ databases">
        <authorList>
            <person name="Postec A."/>
        </authorList>
    </citation>
    <scope>NUCLEOTIDE SEQUENCE [LARGE SCALE GENOMIC DNA]</scope>
    <source>
        <strain evidence="1">70B-A</strain>
    </source>
</reference>
<dbReference type="RefSeq" id="WP_125136182.1">
    <property type="nucleotide sequence ID" value="NZ_LR130778.1"/>
</dbReference>
<dbReference type="SUPFAM" id="SSF55729">
    <property type="entry name" value="Acyl-CoA N-acyltransferases (Nat)"/>
    <property type="match status" value="1"/>
</dbReference>